<comment type="caution">
    <text evidence="2">The sequence shown here is derived from an EMBL/GenBank/DDBJ whole genome shotgun (WGS) entry which is preliminary data.</text>
</comment>
<dbReference type="Proteomes" id="UP000294555">
    <property type="component" value="Unassembled WGS sequence"/>
</dbReference>
<dbReference type="InterPro" id="IPR015942">
    <property type="entry name" value="Asp/Glu/hydantoin_racemase"/>
</dbReference>
<dbReference type="PANTHER" id="PTHR21198:SF7">
    <property type="entry name" value="ASPARTATE-GLUTAMATE RACEMASE FAMILY"/>
    <property type="match status" value="1"/>
</dbReference>
<accession>A0A4V2Q390</accession>
<evidence type="ECO:0000256" key="1">
    <source>
        <dbReference type="ARBA" id="ARBA00023235"/>
    </source>
</evidence>
<proteinExistence type="predicted"/>
<sequence>MLAHAMARSDTKMILALQSGITDLVKAKVNFIVVPCNLAHRYFADIEAAGAGIPILHMADCAIAKIPDATKNVAIIGTAPTIEAGFYQERLITAGLKVVSSAGLLEHTTELIILVKEKGFKDKAVTASWHSVLSEAAALGAQAGLIACTDISPLIYDGPKPFVMIDTADSLAEAAIRYFISLKEGYQVI</sequence>
<name>A0A4V2Q390_9GAMM</name>
<dbReference type="Pfam" id="PF01177">
    <property type="entry name" value="Asp_Glu_race"/>
    <property type="match status" value="1"/>
</dbReference>
<dbReference type="InterPro" id="IPR001920">
    <property type="entry name" value="Asp/Glu_race"/>
</dbReference>
<dbReference type="SUPFAM" id="SSF53681">
    <property type="entry name" value="Aspartate/glutamate racemase"/>
    <property type="match status" value="2"/>
</dbReference>
<dbReference type="AlphaFoldDB" id="A0A4V2Q390"/>
<gene>
    <name evidence="2" type="ORF">EZJ58_4050</name>
</gene>
<protein>
    <submittedName>
        <fullName evidence="2">Aspartate racemase</fullName>
    </submittedName>
</protein>
<dbReference type="PANTHER" id="PTHR21198">
    <property type="entry name" value="GLUTAMATE RACEMASE"/>
    <property type="match status" value="1"/>
</dbReference>
<reference evidence="2 3" key="1">
    <citation type="submission" date="2019-02" db="EMBL/GenBank/DDBJ databases">
        <title>Investigation of anaerobic lignin degradation for improved lignocellulosic biofuels.</title>
        <authorList>
            <person name="Deangelis K."/>
        </authorList>
    </citation>
    <scope>NUCLEOTIDE SEQUENCE [LARGE SCALE GENOMIC DNA]</scope>
    <source>
        <strain evidence="2 3">159R</strain>
    </source>
</reference>
<dbReference type="Gene3D" id="3.40.50.1860">
    <property type="match status" value="2"/>
</dbReference>
<keyword evidence="1" id="KW-0413">Isomerase</keyword>
<organism evidence="2 3">
    <name type="scientific">Sodalis ligni</name>
    <dbReference type="NCBI Taxonomy" id="2697027"/>
    <lineage>
        <taxon>Bacteria</taxon>
        <taxon>Pseudomonadati</taxon>
        <taxon>Pseudomonadota</taxon>
        <taxon>Gammaproteobacteria</taxon>
        <taxon>Enterobacterales</taxon>
        <taxon>Bruguierivoracaceae</taxon>
        <taxon>Sodalis</taxon>
    </lineage>
</organism>
<dbReference type="EMBL" id="SJOI01000001">
    <property type="protein sequence ID" value="TCL05828.1"/>
    <property type="molecule type" value="Genomic_DNA"/>
</dbReference>
<keyword evidence="3" id="KW-1185">Reference proteome</keyword>
<evidence type="ECO:0000313" key="2">
    <source>
        <dbReference type="EMBL" id="TCL05828.1"/>
    </source>
</evidence>
<evidence type="ECO:0000313" key="3">
    <source>
        <dbReference type="Proteomes" id="UP000294555"/>
    </source>
</evidence>
<dbReference type="GO" id="GO:0047661">
    <property type="term" value="F:amino-acid racemase activity"/>
    <property type="evidence" value="ECO:0007669"/>
    <property type="project" value="InterPro"/>
</dbReference>